<evidence type="ECO:0000256" key="1">
    <source>
        <dbReference type="ARBA" id="ARBA00022465"/>
    </source>
</evidence>
<feature type="transmembrane region" description="Helical" evidence="2">
    <location>
        <begin position="428"/>
        <end position="456"/>
    </location>
</feature>
<evidence type="ECO:0000313" key="4">
    <source>
        <dbReference type="EMBL" id="CAB5223235.1"/>
    </source>
</evidence>
<feature type="transmembrane region" description="Helical" evidence="2">
    <location>
        <begin position="395"/>
        <end position="416"/>
    </location>
</feature>
<keyword evidence="1" id="KW-1188">Viral release from host cell</keyword>
<evidence type="ECO:0000259" key="3">
    <source>
        <dbReference type="Pfam" id="PF20155"/>
    </source>
</evidence>
<gene>
    <name evidence="4" type="ORF">UFOVP380_21</name>
</gene>
<evidence type="ECO:0000256" key="2">
    <source>
        <dbReference type="SAM" id="Phobius"/>
    </source>
</evidence>
<name>A0A6J7X293_9CAUD</name>
<feature type="domain" description="Tape measure protein N-terminal" evidence="3">
    <location>
        <begin position="136"/>
        <end position="316"/>
    </location>
</feature>
<protein>
    <submittedName>
        <fullName evidence="4">Caudovirus, tape measure, N-terminal</fullName>
    </submittedName>
</protein>
<keyword evidence="1" id="KW-1245">Viral tail assembly</keyword>
<dbReference type="InterPro" id="IPR013491">
    <property type="entry name" value="Tape_meas_N"/>
</dbReference>
<proteinExistence type="predicted"/>
<keyword evidence="2" id="KW-1133">Transmembrane helix</keyword>
<feature type="transmembrane region" description="Helical" evidence="2">
    <location>
        <begin position="356"/>
        <end position="383"/>
    </location>
</feature>
<dbReference type="EMBL" id="LR798317">
    <property type="protein sequence ID" value="CAB5223235.1"/>
    <property type="molecule type" value="Genomic_DNA"/>
</dbReference>
<keyword evidence="2" id="KW-0812">Transmembrane</keyword>
<keyword evidence="2" id="KW-0472">Membrane</keyword>
<dbReference type="GO" id="GO:0098003">
    <property type="term" value="P:viral tail assembly"/>
    <property type="evidence" value="ECO:0007669"/>
    <property type="project" value="UniProtKB-KW"/>
</dbReference>
<dbReference type="NCBIfam" id="TIGR02675">
    <property type="entry name" value="tape_meas_nterm"/>
    <property type="match status" value="1"/>
</dbReference>
<dbReference type="Pfam" id="PF20155">
    <property type="entry name" value="TMP_3"/>
    <property type="match status" value="1"/>
</dbReference>
<sequence>MATIRELLVSIKTELDAASLRAAEAKAAAGLNKAVTKTKTAVKEIEKGNKKVVDGVADTISNATAKITGALRPAEQKVTHTLDKVSAKAKSTGAAVESSAKQANGSVVQSAQTAAAVMTGAFVAAGAAVAAAGVGVLKLTATVNGMISRVGLFSGSMATAKDSLKELVAISSKTGVSLGAVEETFGRMSLSAKALKADNQRIIAVTDGVAKTMAISGKSAAEMAGALTQLGQAFSSPIVQAEEFRSVLEGAPVLADELAKSIIGPNGTAGALLNLVKKQKLSNVAMFAAIEDALPRINAKFDAIPPNLDRITNRLSLLPVTLSLAFGELEGPQKFLTLLDSLITKTQAYLLENREIITLGLSVVFDTLSFSINAVVVAGKGLVEFFKFITDSKTVAVIIAAIVAAVTNWTTVMLAWQTVTKVATALQLAFNLAMAANPIGLVVTAVAGLVIGLIALAQNWDLVTASVKAAWEWLMKVAAIAGNGITMALDAAIGKTPQQAAAQQAVGGGKGGRSYSATANTTVNINGSTPTPSQAKHLGASFAAGSLNGFQALETY</sequence>
<reference evidence="4" key="1">
    <citation type="submission" date="2020-05" db="EMBL/GenBank/DDBJ databases">
        <authorList>
            <person name="Chiriac C."/>
            <person name="Salcher M."/>
            <person name="Ghai R."/>
            <person name="Kavagutti S V."/>
        </authorList>
    </citation>
    <scope>NUCLEOTIDE SEQUENCE</scope>
</reference>
<organism evidence="4">
    <name type="scientific">uncultured Caudovirales phage</name>
    <dbReference type="NCBI Taxonomy" id="2100421"/>
    <lineage>
        <taxon>Viruses</taxon>
        <taxon>Duplodnaviria</taxon>
        <taxon>Heunggongvirae</taxon>
        <taxon>Uroviricota</taxon>
        <taxon>Caudoviricetes</taxon>
        <taxon>Peduoviridae</taxon>
        <taxon>Maltschvirus</taxon>
        <taxon>Maltschvirus maltsch</taxon>
    </lineage>
</organism>
<accession>A0A6J7X293</accession>